<dbReference type="Gene3D" id="3.40.50.720">
    <property type="entry name" value="NAD(P)-binding Rossmann-like Domain"/>
    <property type="match status" value="1"/>
</dbReference>
<keyword evidence="4" id="KW-0566">Pantothenate biosynthesis</keyword>
<dbReference type="NCBIfam" id="TIGR00745">
    <property type="entry name" value="apbA_panE"/>
    <property type="match status" value="1"/>
</dbReference>
<evidence type="ECO:0000259" key="6">
    <source>
        <dbReference type="Pfam" id="PF08546"/>
    </source>
</evidence>
<comment type="pathway">
    <text evidence="4">Cofactor biosynthesis; (R)-pantothenate biosynthesis; (R)-pantoate from 3-methyl-2-oxobutanoate: step 2/2.</text>
</comment>
<comment type="catalytic activity">
    <reaction evidence="4">
        <text>(R)-pantoate + NADP(+) = 2-dehydropantoate + NADPH + H(+)</text>
        <dbReference type="Rhea" id="RHEA:16233"/>
        <dbReference type="ChEBI" id="CHEBI:11561"/>
        <dbReference type="ChEBI" id="CHEBI:15378"/>
        <dbReference type="ChEBI" id="CHEBI:15980"/>
        <dbReference type="ChEBI" id="CHEBI:57783"/>
        <dbReference type="ChEBI" id="CHEBI:58349"/>
        <dbReference type="EC" id="1.1.1.169"/>
    </reaction>
</comment>
<dbReference type="AlphaFoldDB" id="A0A413PT26"/>
<dbReference type="InterPro" id="IPR013752">
    <property type="entry name" value="KPA_reductase"/>
</dbReference>
<name>A0A413PT26_9FIRM</name>
<accession>A0A413PT26</accession>
<dbReference type="InterPro" id="IPR013332">
    <property type="entry name" value="KPR_N"/>
</dbReference>
<dbReference type="EMBL" id="QSEP01000106">
    <property type="protein sequence ID" value="RGZ79532.1"/>
    <property type="molecule type" value="Genomic_DNA"/>
</dbReference>
<dbReference type="SUPFAM" id="SSF51735">
    <property type="entry name" value="NAD(P)-binding Rossmann-fold domains"/>
    <property type="match status" value="1"/>
</dbReference>
<dbReference type="InterPro" id="IPR013328">
    <property type="entry name" value="6PGD_dom2"/>
</dbReference>
<dbReference type="InterPro" id="IPR051402">
    <property type="entry name" value="KPR-Related"/>
</dbReference>
<dbReference type="Pfam" id="PF08546">
    <property type="entry name" value="ApbA_C"/>
    <property type="match status" value="1"/>
</dbReference>
<proteinExistence type="inferred from homology"/>
<keyword evidence="2 4" id="KW-0521">NADP</keyword>
<keyword evidence="3 4" id="KW-0560">Oxidoreductase</keyword>
<dbReference type="PANTHER" id="PTHR21708:SF26">
    <property type="entry name" value="2-DEHYDROPANTOATE 2-REDUCTASE"/>
    <property type="match status" value="1"/>
</dbReference>
<dbReference type="PANTHER" id="PTHR21708">
    <property type="entry name" value="PROBABLE 2-DEHYDROPANTOATE 2-REDUCTASE"/>
    <property type="match status" value="1"/>
</dbReference>
<dbReference type="Proteomes" id="UP000286561">
    <property type="component" value="Unassembled WGS sequence"/>
</dbReference>
<evidence type="ECO:0000256" key="3">
    <source>
        <dbReference type="ARBA" id="ARBA00023002"/>
    </source>
</evidence>
<comment type="similarity">
    <text evidence="1 4">Belongs to the ketopantoate reductase family.</text>
</comment>
<dbReference type="InterPro" id="IPR008927">
    <property type="entry name" value="6-PGluconate_DH-like_C_sf"/>
</dbReference>
<feature type="domain" description="Ketopantoate reductase N-terminal" evidence="5">
    <location>
        <begin position="4"/>
        <end position="153"/>
    </location>
</feature>
<dbReference type="GO" id="GO:0005737">
    <property type="term" value="C:cytoplasm"/>
    <property type="evidence" value="ECO:0007669"/>
    <property type="project" value="TreeGrafter"/>
</dbReference>
<evidence type="ECO:0000313" key="7">
    <source>
        <dbReference type="EMBL" id="RGZ79532.1"/>
    </source>
</evidence>
<dbReference type="UniPathway" id="UPA00028">
    <property type="reaction ID" value="UER00004"/>
</dbReference>
<feature type="domain" description="Ketopantoate reductase C-terminal" evidence="6">
    <location>
        <begin position="196"/>
        <end position="312"/>
    </location>
</feature>
<dbReference type="InterPro" id="IPR036291">
    <property type="entry name" value="NAD(P)-bd_dom_sf"/>
</dbReference>
<evidence type="ECO:0000256" key="2">
    <source>
        <dbReference type="ARBA" id="ARBA00022857"/>
    </source>
</evidence>
<dbReference type="Gene3D" id="1.10.1040.10">
    <property type="entry name" value="N-(1-d-carboxylethyl)-l-norvaline Dehydrogenase, domain 2"/>
    <property type="match status" value="1"/>
</dbReference>
<evidence type="ECO:0000259" key="5">
    <source>
        <dbReference type="Pfam" id="PF02558"/>
    </source>
</evidence>
<reference evidence="7 8" key="1">
    <citation type="submission" date="2018-08" db="EMBL/GenBank/DDBJ databases">
        <title>A genome reference for cultivated species of the human gut microbiota.</title>
        <authorList>
            <person name="Zou Y."/>
            <person name="Xue W."/>
            <person name="Luo G."/>
        </authorList>
    </citation>
    <scope>NUCLEOTIDE SEQUENCE [LARGE SCALE GENOMIC DNA]</scope>
    <source>
        <strain evidence="7 8">AM48-23BH</strain>
    </source>
</reference>
<comment type="caution">
    <text evidence="7">The sequence shown here is derived from an EMBL/GenBank/DDBJ whole genome shotgun (WGS) entry which is preliminary data.</text>
</comment>
<dbReference type="Pfam" id="PF02558">
    <property type="entry name" value="ApbA"/>
    <property type="match status" value="1"/>
</dbReference>
<dbReference type="InterPro" id="IPR003710">
    <property type="entry name" value="ApbA"/>
</dbReference>
<evidence type="ECO:0000256" key="4">
    <source>
        <dbReference type="RuleBase" id="RU362068"/>
    </source>
</evidence>
<dbReference type="EC" id="1.1.1.169" evidence="4"/>
<protein>
    <recommendedName>
        <fullName evidence="4">2-dehydropantoate 2-reductase</fullName>
        <ecNumber evidence="4">1.1.1.169</ecNumber>
    </recommendedName>
    <alternativeName>
        <fullName evidence="4">Ketopantoate reductase</fullName>
    </alternativeName>
</protein>
<dbReference type="RefSeq" id="WP_118329653.1">
    <property type="nucleotide sequence ID" value="NZ_JAQEEK010000062.1"/>
</dbReference>
<dbReference type="SUPFAM" id="SSF48179">
    <property type="entry name" value="6-phosphogluconate dehydrogenase C-terminal domain-like"/>
    <property type="match status" value="1"/>
</dbReference>
<evidence type="ECO:0000256" key="1">
    <source>
        <dbReference type="ARBA" id="ARBA00007870"/>
    </source>
</evidence>
<organism evidence="7 8">
    <name type="scientific">Anaerobutyricum hallii</name>
    <dbReference type="NCBI Taxonomy" id="39488"/>
    <lineage>
        <taxon>Bacteria</taxon>
        <taxon>Bacillati</taxon>
        <taxon>Bacillota</taxon>
        <taxon>Clostridia</taxon>
        <taxon>Lachnospirales</taxon>
        <taxon>Lachnospiraceae</taxon>
        <taxon>Anaerobutyricum</taxon>
    </lineage>
</organism>
<dbReference type="GO" id="GO:0015940">
    <property type="term" value="P:pantothenate biosynthetic process"/>
    <property type="evidence" value="ECO:0007669"/>
    <property type="project" value="UniProtKB-UniPathway"/>
</dbReference>
<comment type="function">
    <text evidence="4">Catalyzes the NADPH-dependent reduction of ketopantoate into pantoic acid.</text>
</comment>
<gene>
    <name evidence="7" type="ORF">DW972_12395</name>
</gene>
<evidence type="ECO:0000313" key="8">
    <source>
        <dbReference type="Proteomes" id="UP000286561"/>
    </source>
</evidence>
<sequence>MKYIIIGAGGTGGILGFYMTKAGKDVTLIARNAHLEAMKKQGLSVQKMWTNETETIPVSAESMESYEAKGEKADVILVCVKKYSLDSCIPFIQNISHENTIVVPVLNVYGTGAYLQEKLPKVLVTDGCIYVSANIKQAGVLLQHGEILRVFFGVREKEDLKKLNGQLDGEYKAERLLKKIAQDFKDSGIDGILSDNIKRDALTKFSYVSPIGTAGLYLHAVAGDFQREGEARELFKTLIREIVTLANAMGITFEEDLVERNLKILSNLPEEATTSMQRDVMEGKQSEIDGLVYEVVRMAEKYGAEVPAYRRAAEKFLEMEVK</sequence>
<dbReference type="GO" id="GO:0008677">
    <property type="term" value="F:2-dehydropantoate 2-reductase activity"/>
    <property type="evidence" value="ECO:0007669"/>
    <property type="project" value="UniProtKB-EC"/>
</dbReference>